<dbReference type="InterPro" id="IPR016130">
    <property type="entry name" value="Tyr_Pase_AS"/>
</dbReference>
<keyword evidence="6" id="KW-1185">Reference proteome</keyword>
<dbReference type="InterPro" id="IPR007122">
    <property type="entry name" value="Villin/Gelsolin"/>
</dbReference>
<dbReference type="Proteomes" id="UP000241769">
    <property type="component" value="Unassembled WGS sequence"/>
</dbReference>
<evidence type="ECO:0000259" key="4">
    <source>
        <dbReference type="PROSITE" id="PS50056"/>
    </source>
</evidence>
<dbReference type="Gene3D" id="3.40.20.10">
    <property type="entry name" value="Severin"/>
    <property type="match status" value="1"/>
</dbReference>
<evidence type="ECO:0000256" key="1">
    <source>
        <dbReference type="ARBA" id="ARBA00022801"/>
    </source>
</evidence>
<dbReference type="Pfam" id="PF00782">
    <property type="entry name" value="DSPc"/>
    <property type="match status" value="1"/>
</dbReference>
<dbReference type="Gene3D" id="3.90.190.10">
    <property type="entry name" value="Protein tyrosine phosphatase superfamily"/>
    <property type="match status" value="1"/>
</dbReference>
<dbReference type="SUPFAM" id="SSF55753">
    <property type="entry name" value="Actin depolymerizing proteins"/>
    <property type="match status" value="1"/>
</dbReference>
<dbReference type="PANTHER" id="PTHR46381">
    <property type="entry name" value="MKPA PROTEIN"/>
    <property type="match status" value="1"/>
</dbReference>
<reference evidence="5 6" key="1">
    <citation type="journal article" date="2018" name="Genome Biol. Evol.">
        <title>Multiple Roots of Fruiting Body Formation in Amoebozoa.</title>
        <authorList>
            <person name="Hillmann F."/>
            <person name="Forbes G."/>
            <person name="Novohradska S."/>
            <person name="Ferling I."/>
            <person name="Riege K."/>
            <person name="Groth M."/>
            <person name="Westermann M."/>
            <person name="Marz M."/>
            <person name="Spaller T."/>
            <person name="Winckler T."/>
            <person name="Schaap P."/>
            <person name="Glockner G."/>
        </authorList>
    </citation>
    <scope>NUCLEOTIDE SEQUENCE [LARGE SCALE GENOMIC DNA]</scope>
    <source>
        <strain evidence="5 6">Jena</strain>
    </source>
</reference>
<dbReference type="PANTHER" id="PTHR46381:SF3">
    <property type="entry name" value="SERINE_THREONINE-PROTEIN KINASE DDB_G0277071-RELATED"/>
    <property type="match status" value="1"/>
</dbReference>
<dbReference type="PROSITE" id="PS50056">
    <property type="entry name" value="TYR_PHOSPHATASE_2"/>
    <property type="match status" value="1"/>
</dbReference>
<gene>
    <name evidence="5" type="ORF">PROFUN_00048</name>
</gene>
<dbReference type="InterPro" id="IPR020422">
    <property type="entry name" value="TYR_PHOSPHATASE_DUAL_dom"/>
</dbReference>
<dbReference type="InterPro" id="IPR000340">
    <property type="entry name" value="Dual-sp_phosphatase_cat-dom"/>
</dbReference>
<dbReference type="PROSITE" id="PS00383">
    <property type="entry name" value="TYR_PHOSPHATASE_1"/>
    <property type="match status" value="1"/>
</dbReference>
<name>A0A2P6P0H2_9EUKA</name>
<protein>
    <submittedName>
        <fullName evidence="5">Uncharacterized protein</fullName>
    </submittedName>
</protein>
<dbReference type="InterPro" id="IPR000387">
    <property type="entry name" value="Tyr_Pase_dom"/>
</dbReference>
<dbReference type="InterPro" id="IPR029021">
    <property type="entry name" value="Prot-tyrosine_phosphatase-like"/>
</dbReference>
<dbReference type="InterPro" id="IPR029006">
    <property type="entry name" value="ADF-H/Gelsolin-like_dom_sf"/>
</dbReference>
<comment type="caution">
    <text evidence="5">The sequence shown here is derived from an EMBL/GenBank/DDBJ whole genome shotgun (WGS) entry which is preliminary data.</text>
</comment>
<accession>A0A2P6P0H2</accession>
<dbReference type="InParanoid" id="A0A2P6P0H2"/>
<dbReference type="PROSITE" id="PS50054">
    <property type="entry name" value="TYR_PHOSPHATASE_DUAL"/>
    <property type="match status" value="1"/>
</dbReference>
<sequence>MPSVSNGSQSAATFFSKPPISAADAMKLLEGQSLTDTRMSTAWMASDPQQHIMMWSRQGDTPTLAVALDDLDQFSPDTCYFVLCIRLNVLPRSEKESPFERFQRWAPSWNRNERKIYDDGRDKRLVREEHESRLQVRYSGLTVASVIFIAYRAAVVALECRMERSLSKTNTNSLTSLINGVAEGSKKSSWLNIETIFCDSSVDSSDYTDSSDDDDPSHTSQFAGWSSADMVRHFDPICSKIEDWIYLGSKTPSEDKEMMKSLGITHIMNCVGMLCPDKFPRDFKYMNMYLLDGGSQDITGLFWLVVDFFEKARHSKGKIYVHCHQGVSRSTAMVICYLMWSNHASFSAVFEDVKKKSPNASFIAQLLGWGKRLGTEGEKAKQNTKRLFRMAWVSPNQHFARLTSLDDQSKLLDPRSTFILQTSDVIYLWKGSQCSDDFWESGIQNAELLMKYEVGRTLKMIQLTQEECEEGTTDSSLKFWELLGGKKKVEIQKAYDHDFARPRRPSWLDNGSVS</sequence>
<dbReference type="STRING" id="1890364.A0A2P6P0H2"/>
<dbReference type="SMART" id="SM00195">
    <property type="entry name" value="DSPc"/>
    <property type="match status" value="1"/>
</dbReference>
<feature type="domain" description="Tyrosine specific protein phosphatases" evidence="4">
    <location>
        <begin position="306"/>
        <end position="360"/>
    </location>
</feature>
<keyword evidence="1" id="KW-0378">Hydrolase</keyword>
<dbReference type="AlphaFoldDB" id="A0A2P6P0H2"/>
<dbReference type="GO" id="GO:0004721">
    <property type="term" value="F:phosphoprotein phosphatase activity"/>
    <property type="evidence" value="ECO:0007669"/>
    <property type="project" value="UniProtKB-KW"/>
</dbReference>
<dbReference type="SUPFAM" id="SSF52799">
    <property type="entry name" value="(Phosphotyrosine protein) phosphatases II"/>
    <property type="match status" value="1"/>
</dbReference>
<evidence type="ECO:0000256" key="2">
    <source>
        <dbReference type="ARBA" id="ARBA00022912"/>
    </source>
</evidence>
<proteinExistence type="predicted"/>
<dbReference type="GO" id="GO:0051015">
    <property type="term" value="F:actin filament binding"/>
    <property type="evidence" value="ECO:0007669"/>
    <property type="project" value="InterPro"/>
</dbReference>
<organism evidence="5 6">
    <name type="scientific">Planoprotostelium fungivorum</name>
    <dbReference type="NCBI Taxonomy" id="1890364"/>
    <lineage>
        <taxon>Eukaryota</taxon>
        <taxon>Amoebozoa</taxon>
        <taxon>Evosea</taxon>
        <taxon>Variosea</taxon>
        <taxon>Cavosteliida</taxon>
        <taxon>Cavosteliaceae</taxon>
        <taxon>Planoprotostelium</taxon>
    </lineage>
</organism>
<evidence type="ECO:0000259" key="3">
    <source>
        <dbReference type="PROSITE" id="PS50054"/>
    </source>
</evidence>
<keyword evidence="2" id="KW-0904">Protein phosphatase</keyword>
<evidence type="ECO:0000313" key="6">
    <source>
        <dbReference type="Proteomes" id="UP000241769"/>
    </source>
</evidence>
<dbReference type="SMART" id="SM00262">
    <property type="entry name" value="GEL"/>
    <property type="match status" value="1"/>
</dbReference>
<evidence type="ECO:0000313" key="5">
    <source>
        <dbReference type="EMBL" id="PRP89706.1"/>
    </source>
</evidence>
<dbReference type="OrthoDB" id="165342at2759"/>
<dbReference type="EMBL" id="MDYQ01000001">
    <property type="protein sequence ID" value="PRP89706.1"/>
    <property type="molecule type" value="Genomic_DNA"/>
</dbReference>
<feature type="domain" description="Tyrosine-protein phosphatase" evidence="3">
    <location>
        <begin position="237"/>
        <end position="382"/>
    </location>
</feature>
<dbReference type="CDD" id="cd14498">
    <property type="entry name" value="DSP"/>
    <property type="match status" value="1"/>
</dbReference>